<proteinExistence type="predicted"/>
<gene>
    <name evidence="2" type="ORF">PWYN_19535</name>
</gene>
<dbReference type="AlphaFoldDB" id="A0A098M333"/>
<dbReference type="eggNOG" id="ENOG5033DF4">
    <property type="taxonomic scope" value="Bacteria"/>
</dbReference>
<sequence length="115" mass="13675">MEKKVQQYYKLKQKHKEMEKELAELRQEIVTYCNEQEKNDVEIGSYKVKLVTQNRKEYDDLKLYETLSDPEVWRMLSKSDSAKIASLTKLNVISEDKISHTYTLKTITLLQVDKK</sequence>
<accession>A0A098M333</accession>
<evidence type="ECO:0000313" key="3">
    <source>
        <dbReference type="Proteomes" id="UP000029734"/>
    </source>
</evidence>
<dbReference type="Proteomes" id="UP000029734">
    <property type="component" value="Unassembled WGS sequence"/>
</dbReference>
<reference evidence="2 3" key="1">
    <citation type="submission" date="2014-08" db="EMBL/GenBank/DDBJ databases">
        <authorList>
            <person name="den Bakker H.C."/>
        </authorList>
    </citation>
    <scope>NUCLEOTIDE SEQUENCE [LARGE SCALE GENOMIC DNA]</scope>
    <source>
        <strain evidence="2 3">DSM 18334</strain>
    </source>
</reference>
<keyword evidence="3" id="KW-1185">Reference proteome</keyword>
<dbReference type="EMBL" id="JQCR01000003">
    <property type="protein sequence ID" value="KGE16874.1"/>
    <property type="molecule type" value="Genomic_DNA"/>
</dbReference>
<keyword evidence="1" id="KW-0175">Coiled coil</keyword>
<dbReference type="STRING" id="268407.PWYN_19535"/>
<feature type="coiled-coil region" evidence="1">
    <location>
        <begin position="1"/>
        <end position="35"/>
    </location>
</feature>
<name>A0A098M333_9BACL</name>
<organism evidence="2 3">
    <name type="scientific">Paenibacillus wynnii</name>
    <dbReference type="NCBI Taxonomy" id="268407"/>
    <lineage>
        <taxon>Bacteria</taxon>
        <taxon>Bacillati</taxon>
        <taxon>Bacillota</taxon>
        <taxon>Bacilli</taxon>
        <taxon>Bacillales</taxon>
        <taxon>Paenibacillaceae</taxon>
        <taxon>Paenibacillus</taxon>
    </lineage>
</organism>
<evidence type="ECO:0000313" key="2">
    <source>
        <dbReference type="EMBL" id="KGE16874.1"/>
    </source>
</evidence>
<comment type="caution">
    <text evidence="2">The sequence shown here is derived from an EMBL/GenBank/DDBJ whole genome shotgun (WGS) entry which is preliminary data.</text>
</comment>
<dbReference type="RefSeq" id="WP_036655176.1">
    <property type="nucleotide sequence ID" value="NZ_JQCR01000003.1"/>
</dbReference>
<reference evidence="2 3" key="2">
    <citation type="submission" date="2014-10" db="EMBL/GenBank/DDBJ databases">
        <title>Comparative genomics of the Paenibacillus odorifer group.</title>
        <authorList>
            <person name="Tsai Y.-C."/>
            <person name="Martin N."/>
            <person name="Korlach J."/>
            <person name="Wiedmann M."/>
        </authorList>
    </citation>
    <scope>NUCLEOTIDE SEQUENCE [LARGE SCALE GENOMIC DNA]</scope>
    <source>
        <strain evidence="2 3">DSM 18334</strain>
    </source>
</reference>
<protein>
    <submittedName>
        <fullName evidence="2">Uncharacterized protein</fullName>
    </submittedName>
</protein>
<evidence type="ECO:0000256" key="1">
    <source>
        <dbReference type="SAM" id="Coils"/>
    </source>
</evidence>